<organism evidence="8 9">
    <name type="scientific">Psychrosphaera haliotis</name>
    <dbReference type="NCBI Taxonomy" id="555083"/>
    <lineage>
        <taxon>Bacteria</taxon>
        <taxon>Pseudomonadati</taxon>
        <taxon>Pseudomonadota</taxon>
        <taxon>Gammaproteobacteria</taxon>
        <taxon>Alteromonadales</taxon>
        <taxon>Pseudoalteromonadaceae</taxon>
        <taxon>Psychrosphaera</taxon>
    </lineage>
</organism>
<evidence type="ECO:0000256" key="7">
    <source>
        <dbReference type="ARBA" id="ARBA00023237"/>
    </source>
</evidence>
<dbReference type="OrthoDB" id="9814637at2"/>
<name>A0A6N8F5G0_9GAMM</name>
<evidence type="ECO:0000313" key="8">
    <source>
        <dbReference type="EMBL" id="MUH71428.1"/>
    </source>
</evidence>
<dbReference type="Pfam" id="PF02321">
    <property type="entry name" value="OEP"/>
    <property type="match status" value="1"/>
</dbReference>
<dbReference type="GO" id="GO:0015288">
    <property type="term" value="F:porin activity"/>
    <property type="evidence" value="ECO:0007669"/>
    <property type="project" value="TreeGrafter"/>
</dbReference>
<gene>
    <name evidence="8" type="ORF">GNP35_02285</name>
</gene>
<evidence type="ECO:0000256" key="6">
    <source>
        <dbReference type="ARBA" id="ARBA00023136"/>
    </source>
</evidence>
<dbReference type="InterPro" id="IPR003423">
    <property type="entry name" value="OMP_efflux"/>
</dbReference>
<reference evidence="8 9" key="1">
    <citation type="submission" date="2019-11" db="EMBL/GenBank/DDBJ databases">
        <title>P. haliotis isolates from Z. marina roots.</title>
        <authorList>
            <person name="Cohen M."/>
            <person name="Jospin G."/>
            <person name="Eisen J.A."/>
            <person name="Coil D.A."/>
        </authorList>
    </citation>
    <scope>NUCLEOTIDE SEQUENCE [LARGE SCALE GENOMIC DNA]</scope>
    <source>
        <strain evidence="8 9">UCD-MCMsp1aY</strain>
    </source>
</reference>
<comment type="subcellular location">
    <subcellularLocation>
        <location evidence="1">Cell outer membrane</location>
    </subcellularLocation>
</comment>
<dbReference type="PANTHER" id="PTHR30026">
    <property type="entry name" value="OUTER MEMBRANE PROTEIN TOLC"/>
    <property type="match status" value="1"/>
</dbReference>
<evidence type="ECO:0000256" key="2">
    <source>
        <dbReference type="ARBA" id="ARBA00007613"/>
    </source>
</evidence>
<protein>
    <recommendedName>
        <fullName evidence="10">TolC family outer membrane protein</fullName>
    </recommendedName>
</protein>
<keyword evidence="5" id="KW-0812">Transmembrane</keyword>
<dbReference type="PANTHER" id="PTHR30026:SF22">
    <property type="entry name" value="OUTER MEMBRANE EFFLUX PROTEIN"/>
    <property type="match status" value="1"/>
</dbReference>
<proteinExistence type="inferred from homology"/>
<accession>A0A6N8F5G0</accession>
<sequence>MSQAGGRLARANANLLASKNQLQDAKAAYFRLVGELPDALVMPYPDKSMLPHSKSELLVKAREKHPTILASISDVKAAEAQLDGNKGNYYPKVSLNLSHSKNEYNNNGDNYIDESKISLNVTYNLFNGFADQEQKKKGIYQREQALNLRTSAEFQVIEGAEFAWSSFQFVQEQLTYLQQHVEFSYTTLQAHKKQFTLGRRSLLDLLDTENELFEARKNYVSAEQVELVAHYRIYNAMGILLSSLRIDVNDFQTLGD</sequence>
<dbReference type="GO" id="GO:0015562">
    <property type="term" value="F:efflux transmembrane transporter activity"/>
    <property type="evidence" value="ECO:0007669"/>
    <property type="project" value="InterPro"/>
</dbReference>
<evidence type="ECO:0000256" key="1">
    <source>
        <dbReference type="ARBA" id="ARBA00004442"/>
    </source>
</evidence>
<keyword evidence="3" id="KW-0813">Transport</keyword>
<evidence type="ECO:0000256" key="4">
    <source>
        <dbReference type="ARBA" id="ARBA00022452"/>
    </source>
</evidence>
<evidence type="ECO:0008006" key="10">
    <source>
        <dbReference type="Google" id="ProtNLM"/>
    </source>
</evidence>
<evidence type="ECO:0000256" key="3">
    <source>
        <dbReference type="ARBA" id="ARBA00022448"/>
    </source>
</evidence>
<dbReference type="GO" id="GO:1990281">
    <property type="term" value="C:efflux pump complex"/>
    <property type="evidence" value="ECO:0007669"/>
    <property type="project" value="TreeGrafter"/>
</dbReference>
<dbReference type="Proteomes" id="UP000439994">
    <property type="component" value="Unassembled WGS sequence"/>
</dbReference>
<dbReference type="InterPro" id="IPR051906">
    <property type="entry name" value="TolC-like"/>
</dbReference>
<keyword evidence="6" id="KW-0472">Membrane</keyword>
<comment type="caution">
    <text evidence="8">The sequence shown here is derived from an EMBL/GenBank/DDBJ whole genome shotgun (WGS) entry which is preliminary data.</text>
</comment>
<dbReference type="RefSeq" id="WP_155694141.1">
    <property type="nucleotide sequence ID" value="NZ_WOCD01000001.1"/>
</dbReference>
<comment type="similarity">
    <text evidence="2">Belongs to the outer membrane factor (OMF) (TC 1.B.17) family.</text>
</comment>
<dbReference type="Gene3D" id="1.20.1600.10">
    <property type="entry name" value="Outer membrane efflux proteins (OEP)"/>
    <property type="match status" value="1"/>
</dbReference>
<evidence type="ECO:0000313" key="9">
    <source>
        <dbReference type="Proteomes" id="UP000439994"/>
    </source>
</evidence>
<keyword evidence="7" id="KW-0998">Cell outer membrane</keyword>
<dbReference type="GO" id="GO:0009279">
    <property type="term" value="C:cell outer membrane"/>
    <property type="evidence" value="ECO:0007669"/>
    <property type="project" value="UniProtKB-SubCell"/>
</dbReference>
<evidence type="ECO:0000256" key="5">
    <source>
        <dbReference type="ARBA" id="ARBA00022692"/>
    </source>
</evidence>
<keyword evidence="9" id="KW-1185">Reference proteome</keyword>
<dbReference type="AlphaFoldDB" id="A0A6N8F5G0"/>
<dbReference type="EMBL" id="WOCD01000001">
    <property type="protein sequence ID" value="MUH71428.1"/>
    <property type="molecule type" value="Genomic_DNA"/>
</dbReference>
<dbReference type="SUPFAM" id="SSF56954">
    <property type="entry name" value="Outer membrane efflux proteins (OEP)"/>
    <property type="match status" value="1"/>
</dbReference>
<keyword evidence="4" id="KW-1134">Transmembrane beta strand</keyword>